<evidence type="ECO:0000313" key="2">
    <source>
        <dbReference type="EMBL" id="OEL12434.1"/>
    </source>
</evidence>
<organism evidence="2 3">
    <name type="scientific">Cloacibacterium normanense</name>
    <dbReference type="NCBI Taxonomy" id="237258"/>
    <lineage>
        <taxon>Bacteria</taxon>
        <taxon>Pseudomonadati</taxon>
        <taxon>Bacteroidota</taxon>
        <taxon>Flavobacteriia</taxon>
        <taxon>Flavobacteriales</taxon>
        <taxon>Weeksellaceae</taxon>
    </lineage>
</organism>
<sequence>MKIIILAFILIFALSVPAQNLNFDNMDSAKLLSLLQSENLDSKNTISEPNIVSKILQIGDKNIVDVTLYPDNKLNSTQIGDYNTLIYQEFYPQKNNFELNVTTQGNGNYLDILGRNSISDGMIIKTFGNNKMIFIRNF</sequence>
<feature type="chain" id="PRO_5009186988" evidence="1">
    <location>
        <begin position="19"/>
        <end position="138"/>
    </location>
</feature>
<protein>
    <submittedName>
        <fullName evidence="2">Uncharacterized protein</fullName>
    </submittedName>
</protein>
<proteinExistence type="predicted"/>
<comment type="caution">
    <text evidence="2">The sequence shown here is derived from an EMBL/GenBank/DDBJ whole genome shotgun (WGS) entry which is preliminary data.</text>
</comment>
<name>A0A1E5UHS6_9FLAO</name>
<dbReference type="OrthoDB" id="1268387at2"/>
<evidence type="ECO:0000256" key="1">
    <source>
        <dbReference type="SAM" id="SignalP"/>
    </source>
</evidence>
<dbReference type="Proteomes" id="UP000095601">
    <property type="component" value="Unassembled WGS sequence"/>
</dbReference>
<dbReference type="KEGG" id="cnr:EB819_06570"/>
<gene>
    <name evidence="2" type="ORF">BHF72_1189</name>
</gene>
<evidence type="ECO:0000313" key="3">
    <source>
        <dbReference type="Proteomes" id="UP000095601"/>
    </source>
</evidence>
<dbReference type="RefSeq" id="WP_069796729.1">
    <property type="nucleotide sequence ID" value="NZ_CP034157.1"/>
</dbReference>
<keyword evidence="1" id="KW-0732">Signal</keyword>
<feature type="signal peptide" evidence="1">
    <location>
        <begin position="1"/>
        <end position="18"/>
    </location>
</feature>
<dbReference type="EMBL" id="MKGI01000005">
    <property type="protein sequence ID" value="OEL12434.1"/>
    <property type="molecule type" value="Genomic_DNA"/>
</dbReference>
<dbReference type="STRING" id="237258.SAMN04489756_10230"/>
<reference evidence="2 3" key="1">
    <citation type="submission" date="2016-09" db="EMBL/GenBank/DDBJ databases">
        <authorList>
            <person name="Capua I."/>
            <person name="De Benedictis P."/>
            <person name="Joannis T."/>
            <person name="Lombin L.H."/>
            <person name="Cattoli G."/>
        </authorList>
    </citation>
    <scope>NUCLEOTIDE SEQUENCE [LARGE SCALE GENOMIC DNA]</scope>
    <source>
        <strain evidence="2 3">NRS-1</strain>
    </source>
</reference>
<dbReference type="AlphaFoldDB" id="A0A1E5UHS6"/>
<accession>A0A1E5UHS6</accession>
<keyword evidence="3" id="KW-1185">Reference proteome</keyword>